<gene>
    <name evidence="1" type="ORF">OGAPHI_005644</name>
</gene>
<keyword evidence="2" id="KW-1185">Reference proteome</keyword>
<reference evidence="1" key="1">
    <citation type="journal article" date="2021" name="Open Biol.">
        <title>Shared evolutionary footprints suggest mitochondrial oxidative damage underlies multiple complex I losses in fungi.</title>
        <authorList>
            <person name="Schikora-Tamarit M.A."/>
            <person name="Marcet-Houben M."/>
            <person name="Nosek J."/>
            <person name="Gabaldon T."/>
        </authorList>
    </citation>
    <scope>NUCLEOTIDE SEQUENCE</scope>
    <source>
        <strain evidence="1">CBS6075</strain>
    </source>
</reference>
<evidence type="ECO:0000313" key="1">
    <source>
        <dbReference type="EMBL" id="KAH3662392.1"/>
    </source>
</evidence>
<organism evidence="1 2">
    <name type="scientific">Ogataea philodendri</name>
    <dbReference type="NCBI Taxonomy" id="1378263"/>
    <lineage>
        <taxon>Eukaryota</taxon>
        <taxon>Fungi</taxon>
        <taxon>Dikarya</taxon>
        <taxon>Ascomycota</taxon>
        <taxon>Saccharomycotina</taxon>
        <taxon>Pichiomycetes</taxon>
        <taxon>Pichiales</taxon>
        <taxon>Pichiaceae</taxon>
        <taxon>Ogataea</taxon>
    </lineage>
</organism>
<sequence length="358" mass="39279">MVGICGLVDFSRPEMDSDDLVKESGQNLSLEPSGLVDLGDLGTQFSGDLLLVLLVQLVDLELVEELLALGLLGCVFAAIVLVQQSSLLWGADLEGRVDHPRTLVVQNVGSNLTNVLWFSKTVEIVVLDLEVLTQWDQNVVGLLEVSIVGNTSHIHGKSHGQVERVVCSFVDDDEGVLAQGELGKVDRVLWSGDQIQQLSQLGLESHVMEQFQQVDVIGVLSEVFLEQHVQGTFEHERVVDGDLIDTFDSVPAGLTSSGDRLVHHVIGNKEVGLQQLDTPAENCSLLVLLLAEVIERLVTFQKRISVHHRQPSVEFPTRGVVVQTALEPFNGIFRHSILLGNRNEVVDQVWEDGQKLCS</sequence>
<dbReference type="Proteomes" id="UP000769157">
    <property type="component" value="Unassembled WGS sequence"/>
</dbReference>
<name>A0A9P8NZJ2_9ASCO</name>
<dbReference type="AlphaFoldDB" id="A0A9P8NZJ2"/>
<dbReference type="EMBL" id="JAEUBE010000378">
    <property type="protein sequence ID" value="KAH3662392.1"/>
    <property type="molecule type" value="Genomic_DNA"/>
</dbReference>
<reference evidence="1" key="2">
    <citation type="submission" date="2021-01" db="EMBL/GenBank/DDBJ databases">
        <authorList>
            <person name="Schikora-Tamarit M.A."/>
        </authorList>
    </citation>
    <scope>NUCLEOTIDE SEQUENCE</scope>
    <source>
        <strain evidence="1">CBS6075</strain>
    </source>
</reference>
<proteinExistence type="predicted"/>
<dbReference type="RefSeq" id="XP_046059481.1">
    <property type="nucleotide sequence ID" value="XM_046206847.1"/>
</dbReference>
<comment type="caution">
    <text evidence="1">The sequence shown here is derived from an EMBL/GenBank/DDBJ whole genome shotgun (WGS) entry which is preliminary data.</text>
</comment>
<protein>
    <submittedName>
        <fullName evidence="1">Uncharacterized protein</fullName>
    </submittedName>
</protein>
<evidence type="ECO:0000313" key="2">
    <source>
        <dbReference type="Proteomes" id="UP000769157"/>
    </source>
</evidence>
<dbReference type="GeneID" id="70237608"/>
<dbReference type="OrthoDB" id="10600088at2759"/>
<accession>A0A9P8NZJ2</accession>